<evidence type="ECO:0000313" key="2">
    <source>
        <dbReference type="Proteomes" id="UP001268864"/>
    </source>
</evidence>
<dbReference type="Proteomes" id="UP001268864">
    <property type="component" value="Unassembled WGS sequence"/>
</dbReference>
<comment type="caution">
    <text evidence="1">The sequence shown here is derived from an EMBL/GenBank/DDBJ whole genome shotgun (WGS) entry which is preliminary data.</text>
</comment>
<protein>
    <submittedName>
        <fullName evidence="1">Uncharacterized protein</fullName>
    </submittedName>
</protein>
<evidence type="ECO:0000313" key="1">
    <source>
        <dbReference type="EMBL" id="MDS0284724.1"/>
    </source>
</evidence>
<keyword evidence="2" id="KW-1185">Reference proteome</keyword>
<proteinExistence type="predicted"/>
<dbReference type="RefSeq" id="WP_310902390.1">
    <property type="nucleotide sequence ID" value="NZ_JAMQOS010000010.1"/>
</dbReference>
<name>A0ABU2FVD3_9EURY</name>
<dbReference type="EMBL" id="JAMQOS010000010">
    <property type="protein sequence ID" value="MDS0284724.1"/>
    <property type="molecule type" value="Genomic_DNA"/>
</dbReference>
<reference evidence="1 2" key="1">
    <citation type="submission" date="2022-06" db="EMBL/GenBank/DDBJ databases">
        <title>Halomicroarcula sp. a new haloarchaeum isolate from saline soil.</title>
        <authorList>
            <person name="Strakova D."/>
            <person name="Galisteo C."/>
            <person name="Sanchez-Porro C."/>
            <person name="Ventosa A."/>
        </authorList>
    </citation>
    <scope>NUCLEOTIDE SEQUENCE [LARGE SCALE GENOMIC DNA]</scope>
    <source>
        <strain evidence="1 2">S3CR25-11</strain>
    </source>
</reference>
<sequence length="45" mass="4823">MTDDLDEDDVRAALSAVESEAADHGGDYRAGMRNARSILESELLG</sequence>
<accession>A0ABU2FVD3</accession>
<organism evidence="1 2">
    <name type="scientific">Haloarcula onubensis</name>
    <dbReference type="NCBI Taxonomy" id="2950539"/>
    <lineage>
        <taxon>Archaea</taxon>
        <taxon>Methanobacteriati</taxon>
        <taxon>Methanobacteriota</taxon>
        <taxon>Stenosarchaea group</taxon>
        <taxon>Halobacteria</taxon>
        <taxon>Halobacteriales</taxon>
        <taxon>Haloarculaceae</taxon>
        <taxon>Haloarcula</taxon>
    </lineage>
</organism>
<gene>
    <name evidence="1" type="ORF">NDI86_21720</name>
</gene>